<protein>
    <recommendedName>
        <fullName evidence="3">Reverse transcriptase domain-containing protein</fullName>
    </recommendedName>
</protein>
<feature type="compositionally biased region" description="Polar residues" evidence="1">
    <location>
        <begin position="260"/>
        <end position="273"/>
    </location>
</feature>
<evidence type="ECO:0000313" key="2">
    <source>
        <dbReference type="EMBL" id="GEU37185.1"/>
    </source>
</evidence>
<feature type="region of interest" description="Disordered" evidence="1">
    <location>
        <begin position="1"/>
        <end position="90"/>
    </location>
</feature>
<accession>A0A6L2JMT5</accession>
<name>A0A6L2JMT5_TANCI</name>
<dbReference type="EMBL" id="BKCJ010000897">
    <property type="protein sequence ID" value="GEU37185.1"/>
    <property type="molecule type" value="Genomic_DNA"/>
</dbReference>
<sequence>MIYHHGAPLSLVPASEYPKYLAPSDDDLPAEDHPLPTNSSPTDLSPGYITDFEPIKDGLEEDPEMDPVDYPSNKEESSKEEEPLAPADSASPAWTRFMDHIRESRAEIRVLQAKTRVLQQQRRDDYDLWIGAIGRIHELERARDLECNLMCVVFLVILKKMTSTRTSMSQEALEELISPRITDVLSTLSKVHSTTSRMVSDESHKVEKYTGGLSDNIQGSVMAFKLKTLQEAKLTRSLMDQKLLTYAARQAENKRKMDNNSKNNQAQQPSYKR</sequence>
<feature type="region of interest" description="Disordered" evidence="1">
    <location>
        <begin position="251"/>
        <end position="273"/>
    </location>
</feature>
<dbReference type="AlphaFoldDB" id="A0A6L2JMT5"/>
<organism evidence="2">
    <name type="scientific">Tanacetum cinerariifolium</name>
    <name type="common">Dalmatian daisy</name>
    <name type="synonym">Chrysanthemum cinerariifolium</name>
    <dbReference type="NCBI Taxonomy" id="118510"/>
    <lineage>
        <taxon>Eukaryota</taxon>
        <taxon>Viridiplantae</taxon>
        <taxon>Streptophyta</taxon>
        <taxon>Embryophyta</taxon>
        <taxon>Tracheophyta</taxon>
        <taxon>Spermatophyta</taxon>
        <taxon>Magnoliopsida</taxon>
        <taxon>eudicotyledons</taxon>
        <taxon>Gunneridae</taxon>
        <taxon>Pentapetalae</taxon>
        <taxon>asterids</taxon>
        <taxon>campanulids</taxon>
        <taxon>Asterales</taxon>
        <taxon>Asteraceae</taxon>
        <taxon>Asteroideae</taxon>
        <taxon>Anthemideae</taxon>
        <taxon>Anthemidinae</taxon>
        <taxon>Tanacetum</taxon>
    </lineage>
</organism>
<feature type="compositionally biased region" description="Basic and acidic residues" evidence="1">
    <location>
        <begin position="72"/>
        <end position="82"/>
    </location>
</feature>
<evidence type="ECO:0008006" key="3">
    <source>
        <dbReference type="Google" id="ProtNLM"/>
    </source>
</evidence>
<reference evidence="2" key="1">
    <citation type="journal article" date="2019" name="Sci. Rep.">
        <title>Draft genome of Tanacetum cinerariifolium, the natural source of mosquito coil.</title>
        <authorList>
            <person name="Yamashiro T."/>
            <person name="Shiraishi A."/>
            <person name="Satake H."/>
            <person name="Nakayama K."/>
        </authorList>
    </citation>
    <scope>NUCLEOTIDE SEQUENCE</scope>
</reference>
<gene>
    <name evidence="2" type="ORF">Tci_009163</name>
</gene>
<proteinExistence type="predicted"/>
<comment type="caution">
    <text evidence="2">The sequence shown here is derived from an EMBL/GenBank/DDBJ whole genome shotgun (WGS) entry which is preliminary data.</text>
</comment>
<evidence type="ECO:0000256" key="1">
    <source>
        <dbReference type="SAM" id="MobiDB-lite"/>
    </source>
</evidence>